<evidence type="ECO:0000313" key="1">
    <source>
        <dbReference type="EMBL" id="KAK5696452.1"/>
    </source>
</evidence>
<comment type="caution">
    <text evidence="1">The sequence shown here is derived from an EMBL/GenBank/DDBJ whole genome shotgun (WGS) entry which is preliminary data.</text>
</comment>
<accession>A0AAN7WCV7</accession>
<protein>
    <recommendedName>
        <fullName evidence="3">F-box domain-containing protein</fullName>
    </recommendedName>
</protein>
<dbReference type="Proteomes" id="UP001310594">
    <property type="component" value="Unassembled WGS sequence"/>
</dbReference>
<name>A0AAN7WCV7_9PEZI</name>
<evidence type="ECO:0008006" key="3">
    <source>
        <dbReference type="Google" id="ProtNLM"/>
    </source>
</evidence>
<gene>
    <name evidence="1" type="ORF">LTR97_007753</name>
</gene>
<dbReference type="EMBL" id="JAVRQU010000012">
    <property type="protein sequence ID" value="KAK5696452.1"/>
    <property type="molecule type" value="Genomic_DNA"/>
</dbReference>
<organism evidence="1 2">
    <name type="scientific">Elasticomyces elasticus</name>
    <dbReference type="NCBI Taxonomy" id="574655"/>
    <lineage>
        <taxon>Eukaryota</taxon>
        <taxon>Fungi</taxon>
        <taxon>Dikarya</taxon>
        <taxon>Ascomycota</taxon>
        <taxon>Pezizomycotina</taxon>
        <taxon>Dothideomycetes</taxon>
        <taxon>Dothideomycetidae</taxon>
        <taxon>Mycosphaerellales</taxon>
        <taxon>Teratosphaeriaceae</taxon>
        <taxon>Elasticomyces</taxon>
    </lineage>
</organism>
<reference evidence="1" key="1">
    <citation type="submission" date="2023-08" db="EMBL/GenBank/DDBJ databases">
        <title>Black Yeasts Isolated from many extreme environments.</title>
        <authorList>
            <person name="Coleine C."/>
            <person name="Stajich J.E."/>
            <person name="Selbmann L."/>
        </authorList>
    </citation>
    <scope>NUCLEOTIDE SEQUENCE</scope>
    <source>
        <strain evidence="1">CCFEE 5810</strain>
    </source>
</reference>
<dbReference type="AlphaFoldDB" id="A0AAN7WCV7"/>
<sequence length="221" mass="25680">MAATVLGTVELLEAILLDLGAQDRKGLKTLLLSQRVCKTFQATIQDSPKLQEMLFFRAVKRSQGSETQTPAIQFNELLLHRDENEASFSFWDFGAGRYVYDMWSAHEYGVKAHICKKTDPRCAHAQWEETVVLSMVITLHLMFSELDSTDSWQRMLLVQTEEVIPVRLEVRNKSWVADGVKFERLDVGERVRELLTRVWPKYRGPNYRKIEARRRGMSDRE</sequence>
<evidence type="ECO:0000313" key="2">
    <source>
        <dbReference type="Proteomes" id="UP001310594"/>
    </source>
</evidence>
<proteinExistence type="predicted"/>